<sequence>MHGDIEEARRCFLASKGKEKAIESTTNANMVELDYRFSKMSLKERRPLQECTDRERTFRTGSSTVDQFGWSAIDMPVIVPEVACHRLNLQHKKSKRKIRFIELLDVAFMPAMKVLLISALRAFMATQYFNNLLLADFRKSLNNST</sequence>
<evidence type="ECO:0000313" key="4">
    <source>
        <dbReference type="Proteomes" id="UP000002051"/>
    </source>
</evidence>
<keyword evidence="4" id="KW-1185">Reference proteome</keyword>
<keyword evidence="1" id="KW-1133">Transmembrane helix</keyword>
<accession>G7KEY0</accession>
<proteinExistence type="predicted"/>
<gene>
    <name evidence="2" type="ordered locus">MTR_5g020660</name>
</gene>
<keyword evidence="1 2" id="KW-0812">Transmembrane</keyword>
<dbReference type="Proteomes" id="UP000002051">
    <property type="component" value="Chromosome 5"/>
</dbReference>
<dbReference type="EMBL" id="CM001221">
    <property type="protein sequence ID" value="AES95000.1"/>
    <property type="molecule type" value="Genomic_DNA"/>
</dbReference>
<reference evidence="2 4" key="2">
    <citation type="journal article" date="2014" name="BMC Genomics">
        <title>An improved genome release (version Mt4.0) for the model legume Medicago truncatula.</title>
        <authorList>
            <person name="Tang H."/>
            <person name="Krishnakumar V."/>
            <person name="Bidwell S."/>
            <person name="Rosen B."/>
            <person name="Chan A."/>
            <person name="Zhou S."/>
            <person name="Gentzbittel L."/>
            <person name="Childs K.L."/>
            <person name="Yandell M."/>
            <person name="Gundlach H."/>
            <person name="Mayer K.F."/>
            <person name="Schwartz D.C."/>
            <person name="Town C.D."/>
        </authorList>
    </citation>
    <scope>GENOME REANNOTATION</scope>
    <source>
        <strain evidence="3 4">cv. Jemalong A17</strain>
    </source>
</reference>
<evidence type="ECO:0000313" key="2">
    <source>
        <dbReference type="EMBL" id="AES95000.1"/>
    </source>
</evidence>
<dbReference type="AlphaFoldDB" id="G7KEY0"/>
<reference evidence="2 4" key="1">
    <citation type="journal article" date="2011" name="Nature">
        <title>The Medicago genome provides insight into the evolution of rhizobial symbioses.</title>
        <authorList>
            <person name="Young N.D."/>
            <person name="Debelle F."/>
            <person name="Oldroyd G.E."/>
            <person name="Geurts R."/>
            <person name="Cannon S.B."/>
            <person name="Udvardi M.K."/>
            <person name="Benedito V.A."/>
            <person name="Mayer K.F."/>
            <person name="Gouzy J."/>
            <person name="Schoof H."/>
            <person name="Van de Peer Y."/>
            <person name="Proost S."/>
            <person name="Cook D.R."/>
            <person name="Meyers B.C."/>
            <person name="Spannagl M."/>
            <person name="Cheung F."/>
            <person name="De Mita S."/>
            <person name="Krishnakumar V."/>
            <person name="Gundlach H."/>
            <person name="Zhou S."/>
            <person name="Mudge J."/>
            <person name="Bharti A.K."/>
            <person name="Murray J.D."/>
            <person name="Naoumkina M.A."/>
            <person name="Rosen B."/>
            <person name="Silverstein K.A."/>
            <person name="Tang H."/>
            <person name="Rombauts S."/>
            <person name="Zhao P.X."/>
            <person name="Zhou P."/>
            <person name="Barbe V."/>
            <person name="Bardou P."/>
            <person name="Bechner M."/>
            <person name="Bellec A."/>
            <person name="Berger A."/>
            <person name="Berges H."/>
            <person name="Bidwell S."/>
            <person name="Bisseling T."/>
            <person name="Choisne N."/>
            <person name="Couloux A."/>
            <person name="Denny R."/>
            <person name="Deshpande S."/>
            <person name="Dai X."/>
            <person name="Doyle J.J."/>
            <person name="Dudez A.M."/>
            <person name="Farmer A.D."/>
            <person name="Fouteau S."/>
            <person name="Franken C."/>
            <person name="Gibelin C."/>
            <person name="Gish J."/>
            <person name="Goldstein S."/>
            <person name="Gonzalez A.J."/>
            <person name="Green P.J."/>
            <person name="Hallab A."/>
            <person name="Hartog M."/>
            <person name="Hua A."/>
            <person name="Humphray S.J."/>
            <person name="Jeong D.H."/>
            <person name="Jing Y."/>
            <person name="Jocker A."/>
            <person name="Kenton S.M."/>
            <person name="Kim D.J."/>
            <person name="Klee K."/>
            <person name="Lai H."/>
            <person name="Lang C."/>
            <person name="Lin S."/>
            <person name="Macmil S.L."/>
            <person name="Magdelenat G."/>
            <person name="Matthews L."/>
            <person name="McCorrison J."/>
            <person name="Monaghan E.L."/>
            <person name="Mun J.H."/>
            <person name="Najar F.Z."/>
            <person name="Nicholson C."/>
            <person name="Noirot C."/>
            <person name="O'Bleness M."/>
            <person name="Paule C.R."/>
            <person name="Poulain J."/>
            <person name="Prion F."/>
            <person name="Qin B."/>
            <person name="Qu C."/>
            <person name="Retzel E.F."/>
            <person name="Riddle C."/>
            <person name="Sallet E."/>
            <person name="Samain S."/>
            <person name="Samson N."/>
            <person name="Sanders I."/>
            <person name="Saurat O."/>
            <person name="Scarpelli C."/>
            <person name="Schiex T."/>
            <person name="Segurens B."/>
            <person name="Severin A.J."/>
            <person name="Sherrier D.J."/>
            <person name="Shi R."/>
            <person name="Sims S."/>
            <person name="Singer S.R."/>
            <person name="Sinharoy S."/>
            <person name="Sterck L."/>
            <person name="Viollet A."/>
            <person name="Wang B.B."/>
            <person name="Wang K."/>
            <person name="Wang M."/>
            <person name="Wang X."/>
            <person name="Warfsmann J."/>
            <person name="Weissenbach J."/>
            <person name="White D.D."/>
            <person name="White J.D."/>
            <person name="Wiley G.B."/>
            <person name="Wincker P."/>
            <person name="Xing Y."/>
            <person name="Yang L."/>
            <person name="Yao Z."/>
            <person name="Ying F."/>
            <person name="Zhai J."/>
            <person name="Zhou L."/>
            <person name="Zuber A."/>
            <person name="Denarie J."/>
            <person name="Dixon R.A."/>
            <person name="May G.D."/>
            <person name="Schwartz D.C."/>
            <person name="Rogers J."/>
            <person name="Quetier F."/>
            <person name="Town C.D."/>
            <person name="Roe B.A."/>
        </authorList>
    </citation>
    <scope>NUCLEOTIDE SEQUENCE [LARGE SCALE GENOMIC DNA]</scope>
    <source>
        <strain evidence="2">A17</strain>
        <strain evidence="3 4">cv. Jemalong A17</strain>
    </source>
</reference>
<name>G7KEY0_MEDTR</name>
<organism evidence="2 4">
    <name type="scientific">Medicago truncatula</name>
    <name type="common">Barrel medic</name>
    <name type="synonym">Medicago tribuloides</name>
    <dbReference type="NCBI Taxonomy" id="3880"/>
    <lineage>
        <taxon>Eukaryota</taxon>
        <taxon>Viridiplantae</taxon>
        <taxon>Streptophyta</taxon>
        <taxon>Embryophyta</taxon>
        <taxon>Tracheophyta</taxon>
        <taxon>Spermatophyta</taxon>
        <taxon>Magnoliopsida</taxon>
        <taxon>eudicotyledons</taxon>
        <taxon>Gunneridae</taxon>
        <taxon>Pentapetalae</taxon>
        <taxon>rosids</taxon>
        <taxon>fabids</taxon>
        <taxon>Fabales</taxon>
        <taxon>Fabaceae</taxon>
        <taxon>Papilionoideae</taxon>
        <taxon>50 kb inversion clade</taxon>
        <taxon>NPAAA clade</taxon>
        <taxon>Hologalegina</taxon>
        <taxon>IRL clade</taxon>
        <taxon>Trifolieae</taxon>
        <taxon>Medicago</taxon>
    </lineage>
</organism>
<protein>
    <submittedName>
        <fullName evidence="2">Transmembrane protein, putative</fullName>
    </submittedName>
</protein>
<feature type="transmembrane region" description="Helical" evidence="1">
    <location>
        <begin position="100"/>
        <end position="124"/>
    </location>
</feature>
<reference evidence="3" key="3">
    <citation type="submission" date="2015-04" db="UniProtKB">
        <authorList>
            <consortium name="EnsemblPlants"/>
        </authorList>
    </citation>
    <scope>IDENTIFICATION</scope>
    <source>
        <strain evidence="3">cv. Jemalong A17</strain>
    </source>
</reference>
<dbReference type="HOGENOM" id="CLU_1789791_0_0_1"/>
<evidence type="ECO:0000313" key="3">
    <source>
        <dbReference type="EnsemblPlants" id="AES95000"/>
    </source>
</evidence>
<keyword evidence="1" id="KW-0472">Membrane</keyword>
<dbReference type="EnsemblPlants" id="AES95000">
    <property type="protein sequence ID" value="AES95000"/>
    <property type="gene ID" value="MTR_5g020660"/>
</dbReference>
<evidence type="ECO:0000256" key="1">
    <source>
        <dbReference type="SAM" id="Phobius"/>
    </source>
</evidence>
<dbReference type="PaxDb" id="3880-AES95000"/>